<sequence length="248" mass="26386">MAPMHRLIRDLKDQVRQGVRYADDHEGHGPKGSKTAWGHRHSACTEEVCAGFTPQVMKEFLRSGLSAAQNKGKRAGHLRARAWAEQPEPSSPKGGDGGRARGEAAAGSPEGPTAPDEKADAGEEGGETLPGGAPAAAEKLAAAVKRADAPHIPRIQARKADIRKPSTKAVSGAQQAWGNVWKHLHTSPGHAQRLKLERHVQNYFQTVTVGLSQDAPLLQGDSFSSAASHKSVCAHREALRPTRGRSGL</sequence>
<dbReference type="EMBL" id="HBEG01017284">
    <property type="protein sequence ID" value="CAD8355039.1"/>
    <property type="molecule type" value="Transcribed_RNA"/>
</dbReference>
<reference evidence="2" key="1">
    <citation type="submission" date="2021-01" db="EMBL/GenBank/DDBJ databases">
        <authorList>
            <person name="Corre E."/>
            <person name="Pelletier E."/>
            <person name="Niang G."/>
            <person name="Scheremetjew M."/>
            <person name="Finn R."/>
            <person name="Kale V."/>
            <person name="Holt S."/>
            <person name="Cochrane G."/>
            <person name="Meng A."/>
            <person name="Brown T."/>
            <person name="Cohen L."/>
        </authorList>
    </citation>
    <scope>NUCLEOTIDE SEQUENCE</scope>
    <source>
        <strain evidence="2">Pbaha01</strain>
    </source>
</reference>
<protein>
    <submittedName>
        <fullName evidence="2">Uncharacterized protein</fullName>
    </submittedName>
</protein>
<feature type="region of interest" description="Disordered" evidence="1">
    <location>
        <begin position="229"/>
        <end position="248"/>
    </location>
</feature>
<evidence type="ECO:0000313" key="2">
    <source>
        <dbReference type="EMBL" id="CAD8355039.1"/>
    </source>
</evidence>
<evidence type="ECO:0000256" key="1">
    <source>
        <dbReference type="SAM" id="MobiDB-lite"/>
    </source>
</evidence>
<feature type="region of interest" description="Disordered" evidence="1">
    <location>
        <begin position="21"/>
        <end position="40"/>
    </location>
</feature>
<feature type="compositionally biased region" description="Low complexity" evidence="1">
    <location>
        <begin position="133"/>
        <end position="144"/>
    </location>
</feature>
<proteinExistence type="predicted"/>
<name>A0A7S0FEE3_9DINO</name>
<feature type="region of interest" description="Disordered" evidence="1">
    <location>
        <begin position="71"/>
        <end position="156"/>
    </location>
</feature>
<dbReference type="AlphaFoldDB" id="A0A7S0FEE3"/>
<gene>
    <name evidence="2" type="ORF">PBAH0796_LOCUS10406</name>
</gene>
<organism evidence="2">
    <name type="scientific">Pyrodinium bahamense</name>
    <dbReference type="NCBI Taxonomy" id="73915"/>
    <lineage>
        <taxon>Eukaryota</taxon>
        <taxon>Sar</taxon>
        <taxon>Alveolata</taxon>
        <taxon>Dinophyceae</taxon>
        <taxon>Gonyaulacales</taxon>
        <taxon>Pyrocystaceae</taxon>
        <taxon>Pyrodinium</taxon>
    </lineage>
</organism>
<feature type="compositionally biased region" description="Basic residues" evidence="1">
    <location>
        <begin position="71"/>
        <end position="80"/>
    </location>
</feature>
<feature type="compositionally biased region" description="Low complexity" evidence="1">
    <location>
        <begin position="103"/>
        <end position="114"/>
    </location>
</feature>
<accession>A0A7S0FEE3</accession>